<feature type="active site" evidence="5">
    <location>
        <position position="493"/>
    </location>
</feature>
<dbReference type="PANTHER" id="PTHR10629:SF52">
    <property type="entry name" value="DNA (CYTOSINE-5)-METHYLTRANSFERASE 1"/>
    <property type="match status" value="1"/>
</dbReference>
<dbReference type="GeneID" id="81603610"/>
<feature type="region of interest" description="Disordered" evidence="6">
    <location>
        <begin position="130"/>
        <end position="174"/>
    </location>
</feature>
<evidence type="ECO:0000256" key="1">
    <source>
        <dbReference type="ARBA" id="ARBA00011975"/>
    </source>
</evidence>
<dbReference type="PANTHER" id="PTHR10629">
    <property type="entry name" value="CYTOSINE-SPECIFIC METHYLTRANSFERASE"/>
    <property type="match status" value="1"/>
</dbReference>
<dbReference type="SUPFAM" id="SSF53335">
    <property type="entry name" value="S-adenosyl-L-methionine-dependent methyltransferases"/>
    <property type="match status" value="1"/>
</dbReference>
<dbReference type="InterPro" id="IPR031303">
    <property type="entry name" value="C5_meth_CS"/>
</dbReference>
<dbReference type="InterPro" id="IPR001525">
    <property type="entry name" value="C5_MeTfrase"/>
</dbReference>
<feature type="compositionally biased region" description="Polar residues" evidence="6">
    <location>
        <begin position="24"/>
        <end position="39"/>
    </location>
</feature>
<comment type="similarity">
    <text evidence="5">Belongs to the class I-like SAM-binding methyltransferase superfamily. C5-methyltransferase family.</text>
</comment>
<proteinExistence type="inferred from homology"/>
<organism evidence="7 8">
    <name type="scientific">Penicillium daleae</name>
    <dbReference type="NCBI Taxonomy" id="63821"/>
    <lineage>
        <taxon>Eukaryota</taxon>
        <taxon>Fungi</taxon>
        <taxon>Dikarya</taxon>
        <taxon>Ascomycota</taxon>
        <taxon>Pezizomycotina</taxon>
        <taxon>Eurotiomycetes</taxon>
        <taxon>Eurotiomycetidae</taxon>
        <taxon>Eurotiales</taxon>
        <taxon>Aspergillaceae</taxon>
        <taxon>Penicillium</taxon>
    </lineage>
</organism>
<keyword evidence="4 5" id="KW-0949">S-adenosyl-L-methionine</keyword>
<evidence type="ECO:0000313" key="7">
    <source>
        <dbReference type="EMBL" id="KAJ5438987.1"/>
    </source>
</evidence>
<dbReference type="GO" id="GO:0032259">
    <property type="term" value="P:methylation"/>
    <property type="evidence" value="ECO:0007669"/>
    <property type="project" value="UniProtKB-KW"/>
</dbReference>
<dbReference type="PROSITE" id="PS51679">
    <property type="entry name" value="SAM_MT_C5"/>
    <property type="match status" value="1"/>
</dbReference>
<dbReference type="AlphaFoldDB" id="A0AAD6FZU9"/>
<dbReference type="EMBL" id="JAPVEA010000008">
    <property type="protein sequence ID" value="KAJ5438987.1"/>
    <property type="molecule type" value="Genomic_DNA"/>
</dbReference>
<name>A0AAD6FZU9_9EURO</name>
<comment type="caution">
    <text evidence="7">The sequence shown here is derived from an EMBL/GenBank/DDBJ whole genome shotgun (WGS) entry which is preliminary data.</text>
</comment>
<dbReference type="InterPro" id="IPR029063">
    <property type="entry name" value="SAM-dependent_MTases_sf"/>
</dbReference>
<dbReference type="Pfam" id="PF00145">
    <property type="entry name" value="DNA_methylase"/>
    <property type="match status" value="1"/>
</dbReference>
<feature type="region of interest" description="Disordered" evidence="6">
    <location>
        <begin position="699"/>
        <end position="718"/>
    </location>
</feature>
<evidence type="ECO:0000256" key="4">
    <source>
        <dbReference type="ARBA" id="ARBA00022691"/>
    </source>
</evidence>
<gene>
    <name evidence="7" type="ORF">N7458_009985</name>
</gene>
<keyword evidence="2 5" id="KW-0489">Methyltransferase</keyword>
<dbReference type="InterPro" id="IPR050390">
    <property type="entry name" value="C5-Methyltransferase"/>
</dbReference>
<reference evidence="7" key="2">
    <citation type="journal article" date="2023" name="IMA Fungus">
        <title>Comparative genomic study of the Penicillium genus elucidates a diverse pangenome and 15 lateral gene transfer events.</title>
        <authorList>
            <person name="Petersen C."/>
            <person name="Sorensen T."/>
            <person name="Nielsen M.R."/>
            <person name="Sondergaard T.E."/>
            <person name="Sorensen J.L."/>
            <person name="Fitzpatrick D.A."/>
            <person name="Frisvad J.C."/>
            <person name="Nielsen K.L."/>
        </authorList>
    </citation>
    <scope>NUCLEOTIDE SEQUENCE</scope>
    <source>
        <strain evidence="7">IBT 16125</strain>
    </source>
</reference>
<sequence length="718" mass="80049">MNSEIIDLSSGGESGEPSDHHAQTPRSPSTPIHLTSTSLGMEEWPEDKCEMVGQYTVFNSTQASLSPIIIDDDSSTEEPQSMPGSPKYLASPTMSEWNLLDKELQRSVQRQFGEVYPSFKSLRRLLFGQNPDDYNDSQSSGSATLESSSSQSGGDDTDITVPGSSPADPIDLSDIDDDLCVLRPGRRVSTVQDPRRRIATPRSTLAGEIDQVELNGEILRPSLTVKLLNGTYLRIEWIALREGQMHLWGRHLMGCNDHQWPPHIPKDEHELVWVPWMDHETDLNSVERHLPVTLMEVAGLCEVIFTNERRGKNTRHEPGAGLFCRLKATARKRPKISPTRVSGLQISSEQEFDQSVEYLTLDECDEGYGFESHVLRDLYRGCPTVPFGEGQVRYTGLPTVTEEDEDGSRPVVDLTVNPTAYLFGDAYCGAGGTSCGAKQAGLELKWACDLDRYAVHTYGMNFDAWIDHCSFNDLLTHPKEVLRVDIAHCSPPCQTFSPAHTIDCARDDNNSACIFSASNLVEYAHPRILTMEETAGLKERYKDILNRVIMDLIEAGYSVRWAVIDVLHYGVPQTRKRLIIIAAGPGETLPPFPEITHDLPGSGCLPVVNIEDAIKDIPDGAPNHDVEELLYMWRNKWHSPYDPRQPAKTLTCNGGEANYYPLGPAPFAHKGVRKQVGNAVPPALAKAIYQEIIASLRETDSREQEEKQQRERVMRGME</sequence>
<dbReference type="Gene3D" id="3.40.50.150">
    <property type="entry name" value="Vaccinia Virus protein VP39"/>
    <property type="match status" value="1"/>
</dbReference>
<dbReference type="PRINTS" id="PR00105">
    <property type="entry name" value="C5METTRFRASE"/>
</dbReference>
<keyword evidence="3 5" id="KW-0808">Transferase</keyword>
<evidence type="ECO:0000256" key="2">
    <source>
        <dbReference type="ARBA" id="ARBA00022603"/>
    </source>
</evidence>
<dbReference type="GO" id="GO:0005634">
    <property type="term" value="C:nucleus"/>
    <property type="evidence" value="ECO:0007669"/>
    <property type="project" value="TreeGrafter"/>
</dbReference>
<feature type="region of interest" description="Disordered" evidence="6">
    <location>
        <begin position="71"/>
        <end position="90"/>
    </location>
</feature>
<dbReference type="EC" id="2.1.1.37" evidence="1"/>
<dbReference type="GO" id="GO:0044027">
    <property type="term" value="P:negative regulation of gene expression via chromosomal CpG island methylation"/>
    <property type="evidence" value="ECO:0007669"/>
    <property type="project" value="TreeGrafter"/>
</dbReference>
<protein>
    <recommendedName>
        <fullName evidence="1">DNA (cytosine-5-)-methyltransferase</fullName>
        <ecNumber evidence="1">2.1.1.37</ecNumber>
    </recommendedName>
</protein>
<dbReference type="RefSeq" id="XP_056762216.1">
    <property type="nucleotide sequence ID" value="XM_056913367.1"/>
</dbReference>
<dbReference type="PROSITE" id="PS00095">
    <property type="entry name" value="C5_MTASE_2"/>
    <property type="match status" value="1"/>
</dbReference>
<dbReference type="Proteomes" id="UP001213681">
    <property type="component" value="Unassembled WGS sequence"/>
</dbReference>
<evidence type="ECO:0000256" key="3">
    <source>
        <dbReference type="ARBA" id="ARBA00022679"/>
    </source>
</evidence>
<reference evidence="7" key="1">
    <citation type="submission" date="2022-12" db="EMBL/GenBank/DDBJ databases">
        <authorList>
            <person name="Petersen C."/>
        </authorList>
    </citation>
    <scope>NUCLEOTIDE SEQUENCE</scope>
    <source>
        <strain evidence="7">IBT 16125</strain>
    </source>
</reference>
<dbReference type="GO" id="GO:0003886">
    <property type="term" value="F:DNA (cytosine-5-)-methyltransferase activity"/>
    <property type="evidence" value="ECO:0007669"/>
    <property type="project" value="UniProtKB-EC"/>
</dbReference>
<keyword evidence="8" id="KW-1185">Reference proteome</keyword>
<dbReference type="GO" id="GO:0003677">
    <property type="term" value="F:DNA binding"/>
    <property type="evidence" value="ECO:0007669"/>
    <property type="project" value="TreeGrafter"/>
</dbReference>
<evidence type="ECO:0000256" key="5">
    <source>
        <dbReference type="PROSITE-ProRule" id="PRU01016"/>
    </source>
</evidence>
<accession>A0AAD6FZU9</accession>
<evidence type="ECO:0000313" key="8">
    <source>
        <dbReference type="Proteomes" id="UP001213681"/>
    </source>
</evidence>
<evidence type="ECO:0000256" key="6">
    <source>
        <dbReference type="SAM" id="MobiDB-lite"/>
    </source>
</evidence>
<feature type="compositionally biased region" description="Low complexity" evidence="6">
    <location>
        <begin position="137"/>
        <end position="154"/>
    </location>
</feature>
<feature type="region of interest" description="Disordered" evidence="6">
    <location>
        <begin position="1"/>
        <end position="39"/>
    </location>
</feature>